<accession>A0AA95KFE0</accession>
<evidence type="ECO:0000256" key="1">
    <source>
        <dbReference type="ARBA" id="ARBA00022475"/>
    </source>
</evidence>
<protein>
    <submittedName>
        <fullName evidence="10">Glycosyltransferase family 2 protein</fullName>
        <ecNumber evidence="10">2.4.-.-</ecNumber>
    </submittedName>
</protein>
<keyword evidence="4 8" id="KW-0812">Transmembrane</keyword>
<organism evidence="10">
    <name type="scientific">Candidatus Thiocaldithrix dubininis</name>
    <dbReference type="NCBI Taxonomy" id="3080823"/>
    <lineage>
        <taxon>Bacteria</taxon>
        <taxon>Pseudomonadati</taxon>
        <taxon>Pseudomonadota</taxon>
        <taxon>Gammaproteobacteria</taxon>
        <taxon>Thiotrichales</taxon>
        <taxon>Thiotrichaceae</taxon>
        <taxon>Candidatus Thiocaldithrix</taxon>
    </lineage>
</organism>
<dbReference type="CDD" id="cd04187">
    <property type="entry name" value="DPM1_like_bac"/>
    <property type="match status" value="1"/>
</dbReference>
<dbReference type="Gene3D" id="3.90.550.10">
    <property type="entry name" value="Spore Coat Polysaccharide Biosynthesis Protein SpsA, Chain A"/>
    <property type="match status" value="1"/>
</dbReference>
<name>A0AA95KFE0_9GAMM</name>
<keyword evidence="2 10" id="KW-0328">Glycosyltransferase</keyword>
<dbReference type="Proteomes" id="UP001300672">
    <property type="component" value="Chromosome"/>
</dbReference>
<dbReference type="AlphaFoldDB" id="A0AA95KFE0"/>
<evidence type="ECO:0000256" key="3">
    <source>
        <dbReference type="ARBA" id="ARBA00022679"/>
    </source>
</evidence>
<keyword evidence="3 10" id="KW-0808">Transferase</keyword>
<dbReference type="GO" id="GO:0005886">
    <property type="term" value="C:plasma membrane"/>
    <property type="evidence" value="ECO:0007669"/>
    <property type="project" value="TreeGrafter"/>
</dbReference>
<keyword evidence="6 8" id="KW-1133">Transmembrane helix</keyword>
<gene>
    <name evidence="10" type="ORF">QJT80_04050</name>
</gene>
<dbReference type="SUPFAM" id="SSF53448">
    <property type="entry name" value="Nucleotide-diphospho-sugar transferases"/>
    <property type="match status" value="1"/>
</dbReference>
<keyword evidence="1" id="KW-1003">Cell membrane</keyword>
<evidence type="ECO:0000256" key="4">
    <source>
        <dbReference type="ARBA" id="ARBA00022692"/>
    </source>
</evidence>
<reference evidence="10" key="1">
    <citation type="journal article" date="2023" name="Int. J. Mol. Sci.">
        <title>Metagenomics Revealed a New Genus 'Candidatus Thiocaldithrix dubininis' gen. nov., sp. nov. and a New Species 'Candidatus Thiothrix putei' sp. nov. in the Family Thiotrichaceae, Some Members of Which Have Traits of Both Na+- and H+-Motive Energetics.</title>
        <authorList>
            <person name="Ravin N.V."/>
            <person name="Muntyan M.S."/>
            <person name="Smolyakov D.D."/>
            <person name="Rudenko T.S."/>
            <person name="Beletsky A.V."/>
            <person name="Mardanov A.V."/>
            <person name="Grabovich M.Y."/>
        </authorList>
    </citation>
    <scope>NUCLEOTIDE SEQUENCE</scope>
    <source>
        <strain evidence="10">GKL-01</strain>
    </source>
</reference>
<evidence type="ECO:0000259" key="9">
    <source>
        <dbReference type="Pfam" id="PF00535"/>
    </source>
</evidence>
<dbReference type="EC" id="2.4.-.-" evidence="10"/>
<feature type="transmembrane region" description="Helical" evidence="8">
    <location>
        <begin position="245"/>
        <end position="266"/>
    </location>
</feature>
<dbReference type="PANTHER" id="PTHR48090:SF3">
    <property type="entry name" value="UNDECAPRENYL-PHOSPHATE 4-DEOXY-4-FORMAMIDO-L-ARABINOSE TRANSFERASE"/>
    <property type="match status" value="1"/>
</dbReference>
<evidence type="ECO:0000256" key="8">
    <source>
        <dbReference type="SAM" id="Phobius"/>
    </source>
</evidence>
<dbReference type="GO" id="GO:0009103">
    <property type="term" value="P:lipopolysaccharide biosynthetic process"/>
    <property type="evidence" value="ECO:0007669"/>
    <property type="project" value="UniProtKB-KW"/>
</dbReference>
<dbReference type="Pfam" id="PF00535">
    <property type="entry name" value="Glycos_transf_2"/>
    <property type="match status" value="1"/>
</dbReference>
<keyword evidence="5" id="KW-0448">Lipopolysaccharide biosynthesis</keyword>
<keyword evidence="7 8" id="KW-0472">Membrane</keyword>
<dbReference type="GO" id="GO:0016757">
    <property type="term" value="F:glycosyltransferase activity"/>
    <property type="evidence" value="ECO:0007669"/>
    <property type="project" value="UniProtKB-KW"/>
</dbReference>
<dbReference type="PANTHER" id="PTHR48090">
    <property type="entry name" value="UNDECAPRENYL-PHOSPHATE 4-DEOXY-4-FORMAMIDO-L-ARABINOSE TRANSFERASE-RELATED"/>
    <property type="match status" value="1"/>
</dbReference>
<evidence type="ECO:0000313" key="10">
    <source>
        <dbReference type="EMBL" id="WGZ91649.1"/>
    </source>
</evidence>
<feature type="transmembrane region" description="Helical" evidence="8">
    <location>
        <begin position="286"/>
        <end position="306"/>
    </location>
</feature>
<dbReference type="EMBL" id="CP124755">
    <property type="protein sequence ID" value="WGZ91649.1"/>
    <property type="molecule type" value="Genomic_DNA"/>
</dbReference>
<sequence length="337" mass="37973">MPSNMLNNNTHTVSVIVPVYNEETNVLPLIERIQTALADFSAPWELVIVDDGSRDQTVVRLREAAQHYGSHIHIVELQRNFGQTAAMQAGIDAARGEFLVTLDGDLQNDPMDIPAMVQGLQERNLDLLVGWRQNRQDTLVLRKIPSKIANKLIAKVTGIYLHDYGCSLKVYRASVVKKIRLYGEMHRFIPAWIATVTPISRIGEQVVTHHKRLSGESKYGISRTFRVIIDLLFIWFFMRYRARPGHFFGGIGLILGFLGLLVLGWLGIDKLAFGAQIGGRPLFMTGIMLTLASLQFLTTGVLAELLTRIYFESSDKCAYIVRQVLDASNTRTWFNKS</sequence>
<dbReference type="InterPro" id="IPR029044">
    <property type="entry name" value="Nucleotide-diphossugar_trans"/>
</dbReference>
<feature type="domain" description="Glycosyltransferase 2-like" evidence="9">
    <location>
        <begin position="14"/>
        <end position="179"/>
    </location>
</feature>
<evidence type="ECO:0000256" key="2">
    <source>
        <dbReference type="ARBA" id="ARBA00022676"/>
    </source>
</evidence>
<dbReference type="KEGG" id="tdu:QJT80_04050"/>
<dbReference type="InterPro" id="IPR001173">
    <property type="entry name" value="Glyco_trans_2-like"/>
</dbReference>
<dbReference type="InterPro" id="IPR050256">
    <property type="entry name" value="Glycosyltransferase_2"/>
</dbReference>
<evidence type="ECO:0000256" key="6">
    <source>
        <dbReference type="ARBA" id="ARBA00022989"/>
    </source>
</evidence>
<reference evidence="10" key="2">
    <citation type="submission" date="2023-04" db="EMBL/GenBank/DDBJ databases">
        <authorList>
            <person name="Beletskiy A.V."/>
            <person name="Mardanov A.V."/>
            <person name="Ravin N.V."/>
        </authorList>
    </citation>
    <scope>NUCLEOTIDE SEQUENCE</scope>
    <source>
        <strain evidence="10">GKL-01</strain>
    </source>
</reference>
<evidence type="ECO:0000256" key="7">
    <source>
        <dbReference type="ARBA" id="ARBA00023136"/>
    </source>
</evidence>
<proteinExistence type="predicted"/>
<evidence type="ECO:0000256" key="5">
    <source>
        <dbReference type="ARBA" id="ARBA00022985"/>
    </source>
</evidence>